<comment type="caution">
    <text evidence="1">The sequence shown here is derived from an EMBL/GenBank/DDBJ whole genome shotgun (WGS) entry which is preliminary data.</text>
</comment>
<keyword evidence="2" id="KW-1185">Reference proteome</keyword>
<dbReference type="Proteomes" id="UP000793456">
    <property type="component" value="Chromosome XV"/>
</dbReference>
<dbReference type="EMBL" id="CM011688">
    <property type="protein sequence ID" value="TMS09514.1"/>
    <property type="molecule type" value="Genomic_DNA"/>
</dbReference>
<evidence type="ECO:0000313" key="1">
    <source>
        <dbReference type="EMBL" id="TMS09514.1"/>
    </source>
</evidence>
<name>A0ACD3QSQ9_LARCR</name>
<gene>
    <name evidence="1" type="ORF">E3U43_002173</name>
</gene>
<organism evidence="1 2">
    <name type="scientific">Larimichthys crocea</name>
    <name type="common">Large yellow croaker</name>
    <name type="synonym">Pseudosciaena crocea</name>
    <dbReference type="NCBI Taxonomy" id="215358"/>
    <lineage>
        <taxon>Eukaryota</taxon>
        <taxon>Metazoa</taxon>
        <taxon>Chordata</taxon>
        <taxon>Craniata</taxon>
        <taxon>Vertebrata</taxon>
        <taxon>Euteleostomi</taxon>
        <taxon>Actinopterygii</taxon>
        <taxon>Neopterygii</taxon>
        <taxon>Teleostei</taxon>
        <taxon>Neoteleostei</taxon>
        <taxon>Acanthomorphata</taxon>
        <taxon>Eupercaria</taxon>
        <taxon>Sciaenidae</taxon>
        <taxon>Larimichthys</taxon>
    </lineage>
</organism>
<evidence type="ECO:0000313" key="2">
    <source>
        <dbReference type="Proteomes" id="UP000793456"/>
    </source>
</evidence>
<proteinExistence type="predicted"/>
<sequence length="1134" mass="128132">MTTTPSPGCTKVPPMSFASVPATAAGIGEAYVKEISTPEDVPSGFPFNLQVTGLTQSSTELTWDPPLVAERNGKIVHYVVVYRDINSQQNSTNRTSETHMTIQGLNPDTTYDIRVQAFTSKGGGPLSPSIQSRTMSNDFPTLNFGVKAVMKTSVLLTWDLPPNYKSQVPFKILYNQQSVEVQGSLKRRLITQLQPDTDYSFVLTSRGNIAGGLQQQVSIRTAPDLINAKPSTHQPQGSKMTINLPKVQTTTRVRWYYIVVVPVSQSTQGLEESRRDGPGRGECQPVADWLMRQVNCEARWFGSLLFEFPEEITEETKRGRGMGLPESLNTEQAIVSSLRHNDLIKLHLEEAHETSLTKKQNATENTMPQCRVCSCSFINRAGSHAEILFKSSEGPVLRRRRHLDSSKPYIAAKLASLPTTFTLGDEKRYNGFYNKPLSSPQEYLCFVLAVLRSEGADSTTNYMTFSASPYSDPVHVRNSMAQGMEQPEMLWVMGPVLAVVLIIIIVIAILLFKKKRASPLPKDEHSGGVKGLPAGQLLRPCPSSHRCPNTPRMREHPPIPVVDLADHIERLKANDGLRFSQEYESIDPGQQFTWENSNMEVNKPKNRYANVIAYDHSRVVLTSVDAVPGSDYINANYIDGYRKQNAYIATQGPLPETLSDFWRMVWEQRSNTIVMMTRLEEKSRVKCDQYWPSRGTETYGMIQVTMLDTVELATYSVRTFALYKNGSSEKREVRQFQFMAWPDHGVPEYPTPILAFLRRVKACNPPDAGPMVVHCSAGVGRTGCFIVIDAMLERMKHEKSVDIYGHVTCMRAQRNYMVQTEDQYIFIHEALLEAATCGNTEVPARNLYAHIQKLTQPPPGETVTAMELEFKRLANSKAHTSRFISANLPCNKFKNRLVNIMPFESTRVCLQPIRGVEGSDYINASCIDGYRQQKAYLATQGPLAETTEDFWRMLWEHNSTIVVMLTKLREMGREKCHQYWPAERSARYQYFVVDPMAEYNMPQYILREFKVTDARDGQSRTIRQFQFTDWPEQGVPKTGEGFIDFIGQVHKTKEQFGQDGPITVHCSAGVGRTGVFITLSIVLERMRYEGVVDLFQTVKTLRTQRPAMVQTEDQYQLCYRAALEYLGSFDHYAT</sequence>
<accession>A0ACD3QSQ9</accession>
<reference evidence="1" key="1">
    <citation type="submission" date="2018-11" db="EMBL/GenBank/DDBJ databases">
        <title>The sequence and de novo assembly of Larimichthys crocea genome using PacBio and Hi-C technologies.</title>
        <authorList>
            <person name="Xu P."/>
            <person name="Chen B."/>
            <person name="Zhou Z."/>
            <person name="Ke Q."/>
            <person name="Wu Y."/>
            <person name="Bai H."/>
            <person name="Pu F."/>
        </authorList>
    </citation>
    <scope>NUCLEOTIDE SEQUENCE</scope>
    <source>
        <tissue evidence="1">Muscle</tissue>
    </source>
</reference>
<protein>
    <submittedName>
        <fullName evidence="1">Uncharacterized protein</fullName>
    </submittedName>
</protein>